<comment type="subcellular location">
    <subcellularLocation>
        <location evidence="1">Mitochondrion</location>
    </subcellularLocation>
</comment>
<protein>
    <recommendedName>
        <fullName evidence="7">Small ribosomal subunit protein uS7m</fullName>
    </recommendedName>
</protein>
<dbReference type="STRING" id="348802.A0A0D2BAS4"/>
<proteinExistence type="inferred from homology"/>
<organism evidence="10 11">
    <name type="scientific">Exophiala xenobiotica</name>
    <dbReference type="NCBI Taxonomy" id="348802"/>
    <lineage>
        <taxon>Eukaryota</taxon>
        <taxon>Fungi</taxon>
        <taxon>Dikarya</taxon>
        <taxon>Ascomycota</taxon>
        <taxon>Pezizomycotina</taxon>
        <taxon>Eurotiomycetes</taxon>
        <taxon>Chaetothyriomycetidae</taxon>
        <taxon>Chaetothyriales</taxon>
        <taxon>Herpotrichiellaceae</taxon>
        <taxon>Exophiala</taxon>
    </lineage>
</organism>
<evidence type="ECO:0000256" key="4">
    <source>
        <dbReference type="ARBA" id="ARBA00023128"/>
    </source>
</evidence>
<dbReference type="CDD" id="cd14868">
    <property type="entry name" value="uS7_Mitochondria_Fungi"/>
    <property type="match status" value="1"/>
</dbReference>
<dbReference type="PANTHER" id="PTHR11205">
    <property type="entry name" value="RIBOSOMAL PROTEIN S7"/>
    <property type="match status" value="1"/>
</dbReference>
<dbReference type="InterPro" id="IPR036823">
    <property type="entry name" value="Ribosomal_uS7_dom_sf"/>
</dbReference>
<keyword evidence="11" id="KW-1185">Reference proteome</keyword>
<comment type="function">
    <text evidence="6">Component of the mitochondrial ribosome (mitoribosome), a dedicated translation machinery responsible for the synthesis of mitochondrial genome-encoded proteins, including at least some of the essential transmembrane subunits of the mitochondrial respiratory chain. The mitoribosomes are attached to the mitochondrial inner membrane and translation products are cotranslationally integrated into the membrane.</text>
</comment>
<comment type="similarity">
    <text evidence="2">Belongs to the universal ribosomal protein uS7 family.</text>
</comment>
<evidence type="ECO:0000256" key="2">
    <source>
        <dbReference type="ARBA" id="ARBA00007151"/>
    </source>
</evidence>
<name>A0A0D2BAS4_9EURO</name>
<dbReference type="InterPro" id="IPR047988">
    <property type="entry name" value="Ribosomal_uS7m_fungi"/>
</dbReference>
<dbReference type="GO" id="GO:0005840">
    <property type="term" value="C:ribosome"/>
    <property type="evidence" value="ECO:0007669"/>
    <property type="project" value="UniProtKB-KW"/>
</dbReference>
<feature type="compositionally biased region" description="Polar residues" evidence="8">
    <location>
        <begin position="26"/>
        <end position="37"/>
    </location>
</feature>
<gene>
    <name evidence="10" type="ORF">PV05_11008</name>
</gene>
<reference evidence="10 11" key="1">
    <citation type="submission" date="2015-01" db="EMBL/GenBank/DDBJ databases">
        <title>The Genome Sequence of Exophiala xenobiotica CBS118157.</title>
        <authorList>
            <consortium name="The Broad Institute Genomics Platform"/>
            <person name="Cuomo C."/>
            <person name="de Hoog S."/>
            <person name="Gorbushina A."/>
            <person name="Stielow B."/>
            <person name="Teixiera M."/>
            <person name="Abouelleil A."/>
            <person name="Chapman S.B."/>
            <person name="Priest M."/>
            <person name="Young S.K."/>
            <person name="Wortman J."/>
            <person name="Nusbaum C."/>
            <person name="Birren B."/>
        </authorList>
    </citation>
    <scope>NUCLEOTIDE SEQUENCE [LARGE SCALE GENOMIC DNA]</scope>
    <source>
        <strain evidence="10 11">CBS 118157</strain>
    </source>
</reference>
<evidence type="ECO:0000256" key="6">
    <source>
        <dbReference type="ARBA" id="ARBA00037226"/>
    </source>
</evidence>
<evidence type="ECO:0000259" key="9">
    <source>
        <dbReference type="Pfam" id="PF00177"/>
    </source>
</evidence>
<keyword evidence="4" id="KW-0496">Mitochondrion</keyword>
<evidence type="ECO:0000256" key="1">
    <source>
        <dbReference type="ARBA" id="ARBA00004173"/>
    </source>
</evidence>
<dbReference type="SUPFAM" id="SSF47973">
    <property type="entry name" value="Ribosomal protein S7"/>
    <property type="match status" value="1"/>
</dbReference>
<accession>A0A0D2BAS4</accession>
<sequence length="351" mass="38627">MPPRLTLFTARSLAFRSRPSRPQKRFSPSPSAIQQRLASDDASTKKPAVTPVAPGTEVGNEDQLPHVTEEQAAMDKSMGNTPPDIEQGTPVQEILQRDKEAQEKAPKVLKEDIKRSSAPSGTRSFSTSARRPVETQAQGQELAQFRGTEIIGLEYPDAGFGHKFALPDIRSMTKLDNFKKRYDPVVDQVTKSIMRDGKLSKAQSNMAAILDTLRTAPVPSTSATDRALLVDVPREALPLEPVKYLTAVIDSVAPLVKIRQQKGLLGGGASMPIPVPLSLRQRRRAAIQWILTAAESRRELALSERVAKEIINVAEGRSGAWERRQRVHKLAISARANIKAGMSGRRIKRKK</sequence>
<dbReference type="Gene3D" id="1.10.455.10">
    <property type="entry name" value="Ribosomal protein S7 domain"/>
    <property type="match status" value="1"/>
</dbReference>
<feature type="compositionally biased region" description="Polar residues" evidence="8">
    <location>
        <begin position="117"/>
        <end position="140"/>
    </location>
</feature>
<evidence type="ECO:0000313" key="11">
    <source>
        <dbReference type="Proteomes" id="UP000054342"/>
    </source>
</evidence>
<evidence type="ECO:0000256" key="3">
    <source>
        <dbReference type="ARBA" id="ARBA00022980"/>
    </source>
</evidence>
<dbReference type="FunFam" id="1.10.455.10:FF:000006">
    <property type="entry name" value="37S ribosomal protein S7, mitochondrial"/>
    <property type="match status" value="1"/>
</dbReference>
<dbReference type="GeneID" id="25332916"/>
<dbReference type="Pfam" id="PF00177">
    <property type="entry name" value="Ribosomal_S7"/>
    <property type="match status" value="1"/>
</dbReference>
<keyword evidence="3" id="KW-0689">Ribosomal protein</keyword>
<dbReference type="OrthoDB" id="9972728at2759"/>
<dbReference type="RefSeq" id="XP_013309900.1">
    <property type="nucleotide sequence ID" value="XM_013454446.1"/>
</dbReference>
<dbReference type="InterPro" id="IPR000235">
    <property type="entry name" value="Ribosomal_uS7"/>
</dbReference>
<feature type="domain" description="Small ribosomal subunit protein uS7" evidence="9">
    <location>
        <begin position="180"/>
        <end position="335"/>
    </location>
</feature>
<evidence type="ECO:0000256" key="5">
    <source>
        <dbReference type="ARBA" id="ARBA00023274"/>
    </source>
</evidence>
<dbReference type="InterPro" id="IPR023798">
    <property type="entry name" value="Ribosomal_uS7_dom"/>
</dbReference>
<dbReference type="AlphaFoldDB" id="A0A0D2BAS4"/>
<feature type="compositionally biased region" description="Basic and acidic residues" evidence="8">
    <location>
        <begin position="95"/>
        <end position="115"/>
    </location>
</feature>
<evidence type="ECO:0000256" key="8">
    <source>
        <dbReference type="SAM" id="MobiDB-lite"/>
    </source>
</evidence>
<dbReference type="GO" id="GO:1990904">
    <property type="term" value="C:ribonucleoprotein complex"/>
    <property type="evidence" value="ECO:0007669"/>
    <property type="project" value="UniProtKB-KW"/>
</dbReference>
<evidence type="ECO:0000313" key="10">
    <source>
        <dbReference type="EMBL" id="KIW49316.1"/>
    </source>
</evidence>
<dbReference type="EMBL" id="KN847323">
    <property type="protein sequence ID" value="KIW49316.1"/>
    <property type="molecule type" value="Genomic_DNA"/>
</dbReference>
<feature type="region of interest" description="Disordered" evidence="8">
    <location>
        <begin position="1"/>
        <end position="140"/>
    </location>
</feature>
<keyword evidence="5" id="KW-0687">Ribonucleoprotein</keyword>
<dbReference type="HOGENOM" id="CLU_049057_0_1_1"/>
<evidence type="ECO:0000256" key="7">
    <source>
        <dbReference type="ARBA" id="ARBA00039306"/>
    </source>
</evidence>
<dbReference type="Proteomes" id="UP000054342">
    <property type="component" value="Unassembled WGS sequence"/>
</dbReference>
<dbReference type="GO" id="GO:0005739">
    <property type="term" value="C:mitochondrion"/>
    <property type="evidence" value="ECO:0007669"/>
    <property type="project" value="UniProtKB-SubCell"/>
</dbReference>
<dbReference type="GO" id="GO:0006412">
    <property type="term" value="P:translation"/>
    <property type="evidence" value="ECO:0007669"/>
    <property type="project" value="InterPro"/>
</dbReference>